<protein>
    <recommendedName>
        <fullName evidence="4">Phage-related protein</fullName>
    </recommendedName>
</protein>
<sequence>MSSTVTLETLQVVMEANTKKFNEEIKKVQNQVKTMTDSVNKQVSKVKSAISSITKSVVGLFALSKVSKYIQNSLQSAMQVEASLQQVARTMGESTQSFLKWAKTNALSFNMAQSDALKFGATYSNLVSSFLSDTNQITGATTELLKASSVIASATGRTMDDVMERIRSGLLGNTEAIEDLGVNVNVALLETTEAFKRLANGKSWNQLSFQTQQQIRLMAILEQTASKFGNEVFQNTNSSLQQLVAILKDVALNLGNAFLPIANVVIPLLSKMAMWLRTVTSYFATFMQTLFGYSPKANAGIGGTVNSTIGQVGNLGDSLDSAGTSADNTKKKLQNLLGGFDELNTISFDTSSDSGSSGTGGVGAGASGLDFGSLGNWDGYDLGEPDTSGIVRAAEKVKEVFRNIARFISENKAIILAIIGGLVAGVATYLGIMALGGTVGDVIAAFQLLPVFIAEACSGVIGSVVGLVTGISWPAVAIAAVIAGIVASFIYLWQTSDDFRQSLIEGWNNLVSIITPLVQSVVAIFKTLGDMFWTFLKPIVIIFADFFVTCIDNIVQVVMSFWNNVLAPFVQFFADCVKKLVDGIAEIWASWKPTIEQIGNILIIIWNTTLKPFINWLGGVFIDAFRNLGSYIKPILDDLKRAFSGLVDFITGVLTGNWRKAWQGIVDVFGGVFGGIVDIAKSPLNAVISLVNSAISSLNRISVSIPSWVPGFGGKSFGISIPKIPMLARGGMIGSPTLAMIGEAGYNEAVVPLDRDAKAVSMIAELLAEKMPQGASSGNSDSFGGGDLILMIDGSVIGKVALQQLRKMQRQGNITLIPT</sequence>
<evidence type="ECO:0000256" key="1">
    <source>
        <dbReference type="SAM" id="Phobius"/>
    </source>
</evidence>
<gene>
    <name evidence="2" type="ORF">GMA92_12460</name>
</gene>
<dbReference type="RefSeq" id="WP_155222996.1">
    <property type="nucleotide sequence ID" value="NZ_JAMQUV010000065.1"/>
</dbReference>
<dbReference type="AlphaFoldDB" id="A0A9X4XFA6"/>
<feature type="transmembrane region" description="Helical" evidence="1">
    <location>
        <begin position="506"/>
        <end position="528"/>
    </location>
</feature>
<evidence type="ECO:0000313" key="3">
    <source>
        <dbReference type="Proteomes" id="UP000487649"/>
    </source>
</evidence>
<feature type="transmembrane region" description="Helical" evidence="1">
    <location>
        <begin position="413"/>
        <end position="436"/>
    </location>
</feature>
<dbReference type="EMBL" id="WMQE01000033">
    <property type="protein sequence ID" value="MTK22224.1"/>
    <property type="molecule type" value="Genomic_DNA"/>
</dbReference>
<proteinExistence type="predicted"/>
<keyword evidence="1" id="KW-0812">Transmembrane</keyword>
<reference evidence="2 3" key="1">
    <citation type="journal article" date="2019" name="Nat. Med.">
        <title>A library of human gut bacterial isolates paired with longitudinal multiomics data enables mechanistic microbiome research.</title>
        <authorList>
            <person name="Poyet M."/>
            <person name="Groussin M."/>
            <person name="Gibbons S.M."/>
            <person name="Avila-Pacheco J."/>
            <person name="Jiang X."/>
            <person name="Kearney S.M."/>
            <person name="Perrotta A.R."/>
            <person name="Berdy B."/>
            <person name="Zhao S."/>
            <person name="Lieberman T.D."/>
            <person name="Swanson P.K."/>
            <person name="Smith M."/>
            <person name="Roesemann S."/>
            <person name="Alexander J.E."/>
            <person name="Rich S.A."/>
            <person name="Livny J."/>
            <person name="Vlamakis H."/>
            <person name="Clish C."/>
            <person name="Bullock K."/>
            <person name="Deik A."/>
            <person name="Scott J."/>
            <person name="Pierce K.A."/>
            <person name="Xavier R.J."/>
            <person name="Alm E.J."/>
        </authorList>
    </citation>
    <scope>NUCLEOTIDE SEQUENCE [LARGE SCALE GENOMIC DNA]</scope>
    <source>
        <strain evidence="2 3">BIOML-A198</strain>
    </source>
</reference>
<feature type="transmembrane region" description="Helical" evidence="1">
    <location>
        <begin position="475"/>
        <end position="494"/>
    </location>
</feature>
<name>A0A9X4XFA6_9FIRM</name>
<dbReference type="Proteomes" id="UP000487649">
    <property type="component" value="Unassembled WGS sequence"/>
</dbReference>
<comment type="caution">
    <text evidence="2">The sequence shown here is derived from an EMBL/GenBank/DDBJ whole genome shotgun (WGS) entry which is preliminary data.</text>
</comment>
<accession>A0A9X4XFA6</accession>
<evidence type="ECO:0000313" key="2">
    <source>
        <dbReference type="EMBL" id="MTK22224.1"/>
    </source>
</evidence>
<feature type="transmembrane region" description="Helical" evidence="1">
    <location>
        <begin position="442"/>
        <end position="468"/>
    </location>
</feature>
<evidence type="ECO:0008006" key="4">
    <source>
        <dbReference type="Google" id="ProtNLM"/>
    </source>
</evidence>
<organism evidence="2 3">
    <name type="scientific">Turicibacter sanguinis</name>
    <dbReference type="NCBI Taxonomy" id="154288"/>
    <lineage>
        <taxon>Bacteria</taxon>
        <taxon>Bacillati</taxon>
        <taxon>Bacillota</taxon>
        <taxon>Erysipelotrichia</taxon>
        <taxon>Erysipelotrichales</taxon>
        <taxon>Turicibacteraceae</taxon>
        <taxon>Turicibacter</taxon>
    </lineage>
</organism>
<keyword evidence="1" id="KW-1133">Transmembrane helix</keyword>
<keyword evidence="1" id="KW-0472">Membrane</keyword>
<feature type="transmembrane region" description="Helical" evidence="1">
    <location>
        <begin position="540"/>
        <end position="562"/>
    </location>
</feature>